<evidence type="ECO:0000313" key="4">
    <source>
        <dbReference type="EMBL" id="MCQ4638717.1"/>
    </source>
</evidence>
<dbReference type="GO" id="GO:0004386">
    <property type="term" value="F:helicase activity"/>
    <property type="evidence" value="ECO:0007669"/>
    <property type="project" value="UniProtKB-KW"/>
</dbReference>
<dbReference type="RefSeq" id="WP_305146677.1">
    <property type="nucleotide sequence ID" value="NZ_JANFXK010000155.1"/>
</dbReference>
<accession>A0ABT1RU43</accession>
<dbReference type="Pfam" id="PF00772">
    <property type="entry name" value="DnaB"/>
    <property type="match status" value="1"/>
</dbReference>
<organism evidence="4 5">
    <name type="scientific">Anaerovorax odorimutans</name>
    <dbReference type="NCBI Taxonomy" id="109327"/>
    <lineage>
        <taxon>Bacteria</taxon>
        <taxon>Bacillati</taxon>
        <taxon>Bacillota</taxon>
        <taxon>Clostridia</taxon>
        <taxon>Peptostreptococcales</taxon>
        <taxon>Anaerovoracaceae</taxon>
        <taxon>Anaerovorax</taxon>
    </lineage>
</organism>
<keyword evidence="4" id="KW-0378">Hydrolase</keyword>
<dbReference type="SUPFAM" id="SSF48024">
    <property type="entry name" value="N-terminal domain of DnaB helicase"/>
    <property type="match status" value="1"/>
</dbReference>
<evidence type="ECO:0000256" key="2">
    <source>
        <dbReference type="ARBA" id="ARBA00023125"/>
    </source>
</evidence>
<keyword evidence="4" id="KW-0067">ATP-binding</keyword>
<comment type="caution">
    <text evidence="4">The sequence shown here is derived from an EMBL/GenBank/DDBJ whole genome shotgun (WGS) entry which is preliminary data.</text>
</comment>
<keyword evidence="1" id="KW-0235">DNA replication</keyword>
<keyword evidence="2" id="KW-0238">DNA-binding</keyword>
<evidence type="ECO:0000313" key="5">
    <source>
        <dbReference type="Proteomes" id="UP001524502"/>
    </source>
</evidence>
<keyword evidence="5" id="KW-1185">Reference proteome</keyword>
<dbReference type="InterPro" id="IPR016136">
    <property type="entry name" value="DNA_helicase_N/primase_C"/>
</dbReference>
<gene>
    <name evidence="4" type="ORF">NE619_18495</name>
</gene>
<dbReference type="PANTHER" id="PTHR30153">
    <property type="entry name" value="REPLICATIVE DNA HELICASE DNAB"/>
    <property type="match status" value="1"/>
</dbReference>
<dbReference type="InterPro" id="IPR036185">
    <property type="entry name" value="DNA_heli_DnaB-like_N_sf"/>
</dbReference>
<dbReference type="PANTHER" id="PTHR30153:SF2">
    <property type="entry name" value="REPLICATIVE DNA HELICASE"/>
    <property type="match status" value="1"/>
</dbReference>
<feature type="domain" description="DNA helicase DnaB-like N-terminal" evidence="3">
    <location>
        <begin position="4"/>
        <end position="81"/>
    </location>
</feature>
<protein>
    <submittedName>
        <fullName evidence="4">Replicative DNA helicase</fullName>
    </submittedName>
</protein>
<evidence type="ECO:0000259" key="3">
    <source>
        <dbReference type="Pfam" id="PF00772"/>
    </source>
</evidence>
<feature type="non-terminal residue" evidence="4">
    <location>
        <position position="1"/>
    </location>
</feature>
<keyword evidence="4" id="KW-0547">Nucleotide-binding</keyword>
<feature type="non-terminal residue" evidence="4">
    <location>
        <position position="86"/>
    </location>
</feature>
<keyword evidence="4" id="KW-0347">Helicase</keyword>
<reference evidence="4 5" key="1">
    <citation type="submission" date="2022-06" db="EMBL/GenBank/DDBJ databases">
        <title>Isolation of gut microbiota from human fecal samples.</title>
        <authorList>
            <person name="Pamer E.G."/>
            <person name="Barat B."/>
            <person name="Waligurski E."/>
            <person name="Medina S."/>
            <person name="Paddock L."/>
            <person name="Mostad J."/>
        </authorList>
    </citation>
    <scope>NUCLEOTIDE SEQUENCE [LARGE SCALE GENOMIC DNA]</scope>
    <source>
        <strain evidence="4 5">SL.3.17</strain>
    </source>
</reference>
<evidence type="ECO:0000256" key="1">
    <source>
        <dbReference type="ARBA" id="ARBA00022705"/>
    </source>
</evidence>
<sequence>ITVTSEILAGQDFYQTAYGILFDAMTDLFKSGRPVDLITLQEYLKTKDVPPEVSSMEFARDLLVGTQTSANVKYYAEIVKEKSVLR</sequence>
<dbReference type="InterPro" id="IPR007693">
    <property type="entry name" value="DNA_helicase_DnaB-like_N"/>
</dbReference>
<dbReference type="Gene3D" id="1.10.860.10">
    <property type="entry name" value="DNAb Helicase, Chain A"/>
    <property type="match status" value="1"/>
</dbReference>
<dbReference type="EMBL" id="JANFXK010000155">
    <property type="protein sequence ID" value="MCQ4638717.1"/>
    <property type="molecule type" value="Genomic_DNA"/>
</dbReference>
<proteinExistence type="predicted"/>
<dbReference type="Proteomes" id="UP001524502">
    <property type="component" value="Unassembled WGS sequence"/>
</dbReference>
<name>A0ABT1RU43_9FIRM</name>